<accession>A0A967EHQ5</accession>
<dbReference type="Pfam" id="PF09424">
    <property type="entry name" value="YqeY"/>
    <property type="match status" value="1"/>
</dbReference>
<gene>
    <name evidence="1" type="ORF">GOB87_08485</name>
</gene>
<dbReference type="RefSeq" id="WP_166315210.1">
    <property type="nucleotide sequence ID" value="NZ_WOTH01000014.1"/>
</dbReference>
<dbReference type="InterPro" id="IPR003789">
    <property type="entry name" value="Asn/Gln_tRNA_amidoTrase-B-like"/>
</dbReference>
<dbReference type="GO" id="GO:0016884">
    <property type="term" value="F:carbon-nitrogen ligase activity, with glutamine as amido-N-donor"/>
    <property type="evidence" value="ECO:0007669"/>
    <property type="project" value="InterPro"/>
</dbReference>
<keyword evidence="2" id="KW-1185">Reference proteome</keyword>
<organism evidence="1 2">
    <name type="scientific">Acetobacter estunensis</name>
    <dbReference type="NCBI Taxonomy" id="104097"/>
    <lineage>
        <taxon>Bacteria</taxon>
        <taxon>Pseudomonadati</taxon>
        <taxon>Pseudomonadota</taxon>
        <taxon>Alphaproteobacteria</taxon>
        <taxon>Acetobacterales</taxon>
        <taxon>Acetobacteraceae</taxon>
        <taxon>Acetobacter</taxon>
    </lineage>
</organism>
<sequence length="157" mass="16653">MTESTSLRTRVMDETKTAMKAGQKERVAVLRMIGAKIKDADIAGRAQGKEGLSEDEIISALRGMVKSRQDSVRLYREGGRDELAAKEESEIAVIREFLPPEMDDAALEAAVKAAIAEAGATSMKDMGKVMGALKAKFGANLDLGRANGLVKAALSAG</sequence>
<dbReference type="InterPro" id="IPR023168">
    <property type="entry name" value="GatB_Yqey_C_2"/>
</dbReference>
<dbReference type="InterPro" id="IPR042184">
    <property type="entry name" value="YqeY/Aim41_N"/>
</dbReference>
<dbReference type="PANTHER" id="PTHR28055:SF1">
    <property type="entry name" value="ALTERED INHERITANCE OF MITOCHONDRIA PROTEIN 41, MITOCHONDRIAL"/>
    <property type="match status" value="1"/>
</dbReference>
<dbReference type="Proteomes" id="UP000597459">
    <property type="component" value="Unassembled WGS sequence"/>
</dbReference>
<dbReference type="InterPro" id="IPR019004">
    <property type="entry name" value="YqeY/Aim41"/>
</dbReference>
<protein>
    <submittedName>
        <fullName evidence="1">GatB/YqeY domain-containing protein</fullName>
    </submittedName>
</protein>
<dbReference type="Gene3D" id="1.10.1510.10">
    <property type="entry name" value="Uncharacterised protein YqeY/AIM41 PF09424, N-terminal domain"/>
    <property type="match status" value="1"/>
</dbReference>
<evidence type="ECO:0000313" key="2">
    <source>
        <dbReference type="Proteomes" id="UP000597459"/>
    </source>
</evidence>
<name>A0A967EHQ5_9PROT</name>
<evidence type="ECO:0000313" key="1">
    <source>
        <dbReference type="EMBL" id="NHO53992.1"/>
    </source>
</evidence>
<dbReference type="Gene3D" id="1.10.10.410">
    <property type="match status" value="1"/>
</dbReference>
<dbReference type="AlphaFoldDB" id="A0A967EHQ5"/>
<dbReference type="SUPFAM" id="SSF89095">
    <property type="entry name" value="GatB/YqeY motif"/>
    <property type="match status" value="1"/>
</dbReference>
<dbReference type="PANTHER" id="PTHR28055">
    <property type="entry name" value="ALTERED INHERITANCE OF MITOCHONDRIA PROTEIN 41, MITOCHONDRIAL"/>
    <property type="match status" value="1"/>
</dbReference>
<dbReference type="EMBL" id="WOTH01000014">
    <property type="protein sequence ID" value="NHO53992.1"/>
    <property type="molecule type" value="Genomic_DNA"/>
</dbReference>
<proteinExistence type="predicted"/>
<comment type="caution">
    <text evidence="1">The sequence shown here is derived from an EMBL/GenBank/DDBJ whole genome shotgun (WGS) entry which is preliminary data.</text>
</comment>
<reference evidence="1" key="1">
    <citation type="submission" date="2019-11" db="EMBL/GenBank/DDBJ databases">
        <title>Description of new Acetobacter species.</title>
        <authorList>
            <person name="Cleenwerck I."/>
            <person name="Sombolestani A.S."/>
        </authorList>
    </citation>
    <scope>NUCLEOTIDE SEQUENCE</scope>
    <source>
        <strain evidence="1">LMG 1626</strain>
    </source>
</reference>